<reference evidence="2" key="2">
    <citation type="submission" date="2022-01" db="EMBL/GenBank/DDBJ databases">
        <authorList>
            <person name="Yamashiro T."/>
            <person name="Shiraishi A."/>
            <person name="Satake H."/>
            <person name="Nakayama K."/>
        </authorList>
    </citation>
    <scope>NUCLEOTIDE SEQUENCE</scope>
</reference>
<sequence length="449" mass="51845">MYATGVLAPVLCVTEIFPRSVEFPLVPILAKSLRKVVTSFCVKSDGELTVELEPRLENKGGLLHTQMGIVSPNRSIHSIRVYFTKNLPEAADNSGPIFDTKPLKKVHTSDDHYNVFATERQHPKQPESINDTYVMKQDDRNINLDSSHMCSDEGEAGQDDELEQERVLLDSLLEKLKSEINDSKNRNKSLETSNKAFQKTNKELAEVNTALVKDLDKYQFELDSFKNMKCVKDAENDYAEAYEMEKELSANQKIISTILYEKEEQERFYKTREENKIEKVLSLEKQVKVLNDIVYKTRQSVQTMNMLNRNVKMSFAKPQYLKKEQSQIPCLFDIGCYTDNLVKMLAPESDKTIHLDRESRSKLSDLIKPFDYTNLNNLYEMFVPQRNKSAEQKKFSNNSGMSYTSTKNAYSKEMKNVIEQKISPTVDDLATDVDEFFRFLKEEMVEDLK</sequence>
<evidence type="ECO:0000313" key="2">
    <source>
        <dbReference type="EMBL" id="GJT65103.1"/>
    </source>
</evidence>
<reference evidence="2" key="1">
    <citation type="journal article" date="2022" name="Int. J. Mol. Sci.">
        <title>Draft Genome of Tanacetum Coccineum: Genomic Comparison of Closely Related Tanacetum-Family Plants.</title>
        <authorList>
            <person name="Yamashiro T."/>
            <person name="Shiraishi A."/>
            <person name="Nakayama K."/>
            <person name="Satake H."/>
        </authorList>
    </citation>
    <scope>NUCLEOTIDE SEQUENCE</scope>
</reference>
<gene>
    <name evidence="2" type="ORF">Tco_1016583</name>
</gene>
<dbReference type="EMBL" id="BQNB010017604">
    <property type="protein sequence ID" value="GJT65103.1"/>
    <property type="molecule type" value="Genomic_DNA"/>
</dbReference>
<keyword evidence="1" id="KW-0175">Coiled coil</keyword>
<feature type="coiled-coil region" evidence="1">
    <location>
        <begin position="159"/>
        <end position="193"/>
    </location>
</feature>
<dbReference type="Proteomes" id="UP001151760">
    <property type="component" value="Unassembled WGS sequence"/>
</dbReference>
<evidence type="ECO:0000313" key="3">
    <source>
        <dbReference type="Proteomes" id="UP001151760"/>
    </source>
</evidence>
<accession>A0ABQ5FQB6</accession>
<protein>
    <submittedName>
        <fullName evidence="2">Uncharacterized protein</fullName>
    </submittedName>
</protein>
<name>A0ABQ5FQB6_9ASTR</name>
<evidence type="ECO:0000256" key="1">
    <source>
        <dbReference type="SAM" id="Coils"/>
    </source>
</evidence>
<keyword evidence="3" id="KW-1185">Reference proteome</keyword>
<proteinExistence type="predicted"/>
<comment type="caution">
    <text evidence="2">The sequence shown here is derived from an EMBL/GenBank/DDBJ whole genome shotgun (WGS) entry which is preliminary data.</text>
</comment>
<organism evidence="2 3">
    <name type="scientific">Tanacetum coccineum</name>
    <dbReference type="NCBI Taxonomy" id="301880"/>
    <lineage>
        <taxon>Eukaryota</taxon>
        <taxon>Viridiplantae</taxon>
        <taxon>Streptophyta</taxon>
        <taxon>Embryophyta</taxon>
        <taxon>Tracheophyta</taxon>
        <taxon>Spermatophyta</taxon>
        <taxon>Magnoliopsida</taxon>
        <taxon>eudicotyledons</taxon>
        <taxon>Gunneridae</taxon>
        <taxon>Pentapetalae</taxon>
        <taxon>asterids</taxon>
        <taxon>campanulids</taxon>
        <taxon>Asterales</taxon>
        <taxon>Asteraceae</taxon>
        <taxon>Asteroideae</taxon>
        <taxon>Anthemideae</taxon>
        <taxon>Anthemidinae</taxon>
        <taxon>Tanacetum</taxon>
    </lineage>
</organism>